<evidence type="ECO:0000256" key="1">
    <source>
        <dbReference type="SAM" id="MobiDB-lite"/>
    </source>
</evidence>
<dbReference type="KEGG" id="drc:G0Q07_01950"/>
<dbReference type="RefSeq" id="WP_163344497.1">
    <property type="nucleotide sequence ID" value="NZ_CP048409.1"/>
</dbReference>
<evidence type="ECO:0000313" key="5">
    <source>
        <dbReference type="Proteomes" id="UP000474630"/>
    </source>
</evidence>
<feature type="region of interest" description="Disordered" evidence="1">
    <location>
        <begin position="110"/>
        <end position="140"/>
    </location>
</feature>
<dbReference type="InterPro" id="IPR050312">
    <property type="entry name" value="IolE/XylAMocC-like"/>
</dbReference>
<feature type="domain" description="Xylose isomerase-like TIM barrel" evidence="3">
    <location>
        <begin position="208"/>
        <end position="338"/>
    </location>
</feature>
<organism evidence="4 5">
    <name type="scientific">Draconibacterium halophilum</name>
    <dbReference type="NCBI Taxonomy" id="2706887"/>
    <lineage>
        <taxon>Bacteria</taxon>
        <taxon>Pseudomonadati</taxon>
        <taxon>Bacteroidota</taxon>
        <taxon>Bacteroidia</taxon>
        <taxon>Marinilabiliales</taxon>
        <taxon>Prolixibacteraceae</taxon>
        <taxon>Draconibacterium</taxon>
    </lineage>
</organism>
<dbReference type="Gene3D" id="3.20.20.150">
    <property type="entry name" value="Divalent-metal-dependent TIM barrel enzymes"/>
    <property type="match status" value="1"/>
</dbReference>
<dbReference type="GO" id="GO:0016853">
    <property type="term" value="F:isomerase activity"/>
    <property type="evidence" value="ECO:0007669"/>
    <property type="project" value="UniProtKB-KW"/>
</dbReference>
<dbReference type="InterPro" id="IPR006311">
    <property type="entry name" value="TAT_signal"/>
</dbReference>
<dbReference type="EMBL" id="CP048409">
    <property type="protein sequence ID" value="QIA06566.1"/>
    <property type="molecule type" value="Genomic_DNA"/>
</dbReference>
<keyword evidence="5" id="KW-1185">Reference proteome</keyword>
<dbReference type="Proteomes" id="UP000474630">
    <property type="component" value="Chromosome"/>
</dbReference>
<dbReference type="AlphaFoldDB" id="A0A6C0R9I3"/>
<feature type="chain" id="PRO_5025689321" evidence="2">
    <location>
        <begin position="37"/>
        <end position="356"/>
    </location>
</feature>
<name>A0A6C0R9I3_9BACT</name>
<feature type="compositionally biased region" description="Basic and acidic residues" evidence="1">
    <location>
        <begin position="118"/>
        <end position="140"/>
    </location>
</feature>
<accession>A0A6C0R9I3</accession>
<proteinExistence type="predicted"/>
<gene>
    <name evidence="4" type="ORF">G0Q07_01950</name>
</gene>
<dbReference type="InterPro" id="IPR036237">
    <property type="entry name" value="Xyl_isomerase-like_sf"/>
</dbReference>
<dbReference type="PROSITE" id="PS51318">
    <property type="entry name" value="TAT"/>
    <property type="match status" value="1"/>
</dbReference>
<keyword evidence="4" id="KW-0413">Isomerase</keyword>
<protein>
    <submittedName>
        <fullName evidence="4">Sugar phosphate isomerase/epimerase</fullName>
    </submittedName>
</protein>
<sequence>MKSKNQNSGSFSRRSFIGTSAAALTAAAIPVNFAMASPASKGDNPNSNFGGVHIGAITYSWRTMPGGLENIVKYCKECGISSIELMSGDLETYLGAPESPMMEIFMEIRRQQQAQQAEGKEEQQPQRRGRPELSPEQQARMDKYNEEVREFRLNVDMKKVAAAQKLLDDAGIKPHIVKFSPSRWSDEEIDYAFKVAKALGAKGVSEEISEEAAKKLGPIAEKHSMYAVFHQHMQFAEVDGFSYDNFVGISPAVMFNFDSGHYFGSTGKNPCDILRKYHNRIFSIHIKDKTGPDTDPPNQNQVWGQGQTPLEEVLLLIKKEKWPIYCDIELEYNVKPWSNAVKEVKNCVNYARQILM</sequence>
<dbReference type="PANTHER" id="PTHR12110">
    <property type="entry name" value="HYDROXYPYRUVATE ISOMERASE"/>
    <property type="match status" value="1"/>
</dbReference>
<feature type="signal peptide" evidence="2">
    <location>
        <begin position="1"/>
        <end position="36"/>
    </location>
</feature>
<evidence type="ECO:0000259" key="3">
    <source>
        <dbReference type="Pfam" id="PF01261"/>
    </source>
</evidence>
<evidence type="ECO:0000256" key="2">
    <source>
        <dbReference type="SAM" id="SignalP"/>
    </source>
</evidence>
<dbReference type="Pfam" id="PF01261">
    <property type="entry name" value="AP_endonuc_2"/>
    <property type="match status" value="1"/>
</dbReference>
<reference evidence="4 5" key="1">
    <citation type="submission" date="2020-02" db="EMBL/GenBank/DDBJ databases">
        <title>Genome sequencing for Draconibacterium sp. strain M1.</title>
        <authorList>
            <person name="Park S.-J."/>
        </authorList>
    </citation>
    <scope>NUCLEOTIDE SEQUENCE [LARGE SCALE GENOMIC DNA]</scope>
    <source>
        <strain evidence="4 5">M1</strain>
    </source>
</reference>
<dbReference type="SUPFAM" id="SSF51658">
    <property type="entry name" value="Xylose isomerase-like"/>
    <property type="match status" value="1"/>
</dbReference>
<evidence type="ECO:0000313" key="4">
    <source>
        <dbReference type="EMBL" id="QIA06566.1"/>
    </source>
</evidence>
<keyword evidence="2" id="KW-0732">Signal</keyword>
<dbReference type="InterPro" id="IPR013022">
    <property type="entry name" value="Xyl_isomerase-like_TIM-brl"/>
</dbReference>
<dbReference type="PANTHER" id="PTHR12110:SF41">
    <property type="entry name" value="INOSOSE DEHYDRATASE"/>
    <property type="match status" value="1"/>
</dbReference>